<dbReference type="EMBL" id="BQKI01000002">
    <property type="protein sequence ID" value="GJM89493.1"/>
    <property type="molecule type" value="Genomic_DNA"/>
</dbReference>
<feature type="domain" description="KIB1-4 beta-propeller" evidence="2">
    <location>
        <begin position="343"/>
        <end position="658"/>
    </location>
</feature>
<gene>
    <name evidence="3" type="primary">ga05237</name>
    <name evidence="4" type="synonym">ga05691</name>
    <name evidence="3" type="ORF">PR202_ga05237</name>
    <name evidence="4" type="ORF">PR202_ga05691</name>
</gene>
<dbReference type="Pfam" id="PF03478">
    <property type="entry name" value="Beta-prop_KIB1-4"/>
    <property type="match status" value="2"/>
</dbReference>
<evidence type="ECO:0000313" key="4">
    <source>
        <dbReference type="EMBL" id="GJM89493.1"/>
    </source>
</evidence>
<accession>A0AAV5BT66</accession>
<dbReference type="Proteomes" id="UP001054889">
    <property type="component" value="Unassembled WGS sequence"/>
</dbReference>
<feature type="region of interest" description="Disordered" evidence="1">
    <location>
        <begin position="476"/>
        <end position="512"/>
    </location>
</feature>
<dbReference type="PANTHER" id="PTHR34708:SF1">
    <property type="entry name" value="OS08G0126400 PROTEIN"/>
    <property type="match status" value="1"/>
</dbReference>
<dbReference type="EMBL" id="BQKI01000002">
    <property type="protein sequence ID" value="GJM89092.1"/>
    <property type="molecule type" value="Genomic_DNA"/>
</dbReference>
<proteinExistence type="predicted"/>
<feature type="domain" description="KIB1-4 beta-propeller" evidence="2">
    <location>
        <begin position="68"/>
        <end position="232"/>
    </location>
</feature>
<name>A0AAV5BT66_ELECO</name>
<comment type="caution">
    <text evidence="3">The sequence shown here is derived from an EMBL/GenBank/DDBJ whole genome shotgun (WGS) entry which is preliminary data.</text>
</comment>
<reference evidence="3" key="1">
    <citation type="journal article" date="2018" name="DNA Res.">
        <title>Multiple hybrid de novo genome assembly of finger millet, an orphan allotetraploid crop.</title>
        <authorList>
            <person name="Hatakeyama M."/>
            <person name="Aluri S."/>
            <person name="Balachadran M.T."/>
            <person name="Sivarajan S.R."/>
            <person name="Patrignani A."/>
            <person name="Gruter S."/>
            <person name="Poveda L."/>
            <person name="Shimizu-Inatsugi R."/>
            <person name="Baeten J."/>
            <person name="Francoijs K.J."/>
            <person name="Nataraja K.N."/>
            <person name="Reddy Y.A.N."/>
            <person name="Phadnis S."/>
            <person name="Ravikumar R.L."/>
            <person name="Schlapbach R."/>
            <person name="Sreeman S.M."/>
            <person name="Shimizu K.K."/>
        </authorList>
    </citation>
    <scope>NUCLEOTIDE SEQUENCE</scope>
</reference>
<evidence type="ECO:0000256" key="1">
    <source>
        <dbReference type="SAM" id="MobiDB-lite"/>
    </source>
</evidence>
<evidence type="ECO:0000259" key="2">
    <source>
        <dbReference type="Pfam" id="PF03478"/>
    </source>
</evidence>
<evidence type="ECO:0000313" key="5">
    <source>
        <dbReference type="Proteomes" id="UP001054889"/>
    </source>
</evidence>
<protein>
    <recommendedName>
        <fullName evidence="2">KIB1-4 beta-propeller domain-containing protein</fullName>
    </recommendedName>
</protein>
<evidence type="ECO:0000313" key="3">
    <source>
        <dbReference type="EMBL" id="GJM89092.1"/>
    </source>
</evidence>
<reference evidence="3" key="2">
    <citation type="submission" date="2021-12" db="EMBL/GenBank/DDBJ databases">
        <title>Resequencing data analysis of finger millet.</title>
        <authorList>
            <person name="Hatakeyama M."/>
            <person name="Aluri S."/>
            <person name="Balachadran M.T."/>
            <person name="Sivarajan S.R."/>
            <person name="Poveda L."/>
            <person name="Shimizu-Inatsugi R."/>
            <person name="Schlapbach R."/>
            <person name="Sreeman S.M."/>
            <person name="Shimizu K.K."/>
        </authorList>
    </citation>
    <scope>NUCLEOTIDE SEQUENCE</scope>
</reference>
<dbReference type="InterPro" id="IPR005174">
    <property type="entry name" value="KIB1-4_b-propeller"/>
</dbReference>
<keyword evidence="5" id="KW-1185">Reference proteome</keyword>
<dbReference type="AlphaFoldDB" id="A0AAV5BT66"/>
<dbReference type="PANTHER" id="PTHR34708">
    <property type="entry name" value="OS07G0440000 PROTEIN"/>
    <property type="match status" value="1"/>
</dbReference>
<sequence>MAPSRSWADLSPDLLRCVGNRLDLKWYASARGACTAWRRALAPPSPAVLVATDGDMWCPYAASLPTMRSFELTSTLPGVRCVGSSNGWLTLSVQQQPGGQTVFALFNPITADEIVLPPLTHEVRWVLMVVFAPNPTKEDFIAAAICDIDRIAYVTAGARRWAVMDPVRLAFDDQLIDILYTDSGKVYCLTKCGDVHLLRLPERRRRESANRDEAGPSEPEFSLLQPHLPPATNYQDLYMAGFQGPHMNAPATVSPLYDRTAEGFRDSVRCNALVDSIELVYFSKLSRAKIVSNIEVLIASTSSGTPAREAPARRGAAPSPAVLVAAVGSSWCPYAKSLPTRRSFELTAVLKGVRCVGSSNGWLALSVKQANGRTVFVLFHPIAAVEIVLPSLAQETRWVSKVVFSPNPTKEDFAAATICDINRIAYVTAGARRWAVMDPVRLACNDQLIDILYTDSGKVYCLTKCGDVHLLRLPERRRRESANPDEAGPSEPEFSLLQPHSPPAKVQGPSQPKKGYNLYMAESQGPHMNPPATVEPLLSEANVLFNPANVFASPYDSVSAYTGAKNLVLCEGSLYQVWRNTSCTVTFQLPGGGQHRVLENEIFVLKHNPQRQACWDVVKDLGGYSFFVGRNNAVSMYGEGVPGLKGNCVYWIGGRGRDQGMVFDMATGRSASCQVRRGFSTILHLPDTWGQGAWVGDLFGTGQYGRGTGSQAPGVGLALEDGQMAICCPAAIINVSLSVDCSPAVSLDYSPAAI</sequence>
<organism evidence="3 5">
    <name type="scientific">Eleusine coracana subsp. coracana</name>
    <dbReference type="NCBI Taxonomy" id="191504"/>
    <lineage>
        <taxon>Eukaryota</taxon>
        <taxon>Viridiplantae</taxon>
        <taxon>Streptophyta</taxon>
        <taxon>Embryophyta</taxon>
        <taxon>Tracheophyta</taxon>
        <taxon>Spermatophyta</taxon>
        <taxon>Magnoliopsida</taxon>
        <taxon>Liliopsida</taxon>
        <taxon>Poales</taxon>
        <taxon>Poaceae</taxon>
        <taxon>PACMAD clade</taxon>
        <taxon>Chloridoideae</taxon>
        <taxon>Cynodonteae</taxon>
        <taxon>Eleusininae</taxon>
        <taxon>Eleusine</taxon>
    </lineage>
</organism>